<dbReference type="Gene3D" id="3.40.50.1820">
    <property type="entry name" value="alpha/beta hydrolase"/>
    <property type="match status" value="1"/>
</dbReference>
<name>A0A3N4KT02_9PEZI</name>
<proteinExistence type="predicted"/>
<organism evidence="1 2">
    <name type="scientific">Morchella conica CCBAS932</name>
    <dbReference type="NCBI Taxonomy" id="1392247"/>
    <lineage>
        <taxon>Eukaryota</taxon>
        <taxon>Fungi</taxon>
        <taxon>Dikarya</taxon>
        <taxon>Ascomycota</taxon>
        <taxon>Pezizomycotina</taxon>
        <taxon>Pezizomycetes</taxon>
        <taxon>Pezizales</taxon>
        <taxon>Morchellaceae</taxon>
        <taxon>Morchella</taxon>
    </lineage>
</organism>
<dbReference type="Proteomes" id="UP000277580">
    <property type="component" value="Unassembled WGS sequence"/>
</dbReference>
<evidence type="ECO:0000313" key="1">
    <source>
        <dbReference type="EMBL" id="RPB13646.1"/>
    </source>
</evidence>
<reference evidence="1 2" key="1">
    <citation type="journal article" date="2018" name="Nat. Ecol. Evol.">
        <title>Pezizomycetes genomes reveal the molecular basis of ectomycorrhizal truffle lifestyle.</title>
        <authorList>
            <person name="Murat C."/>
            <person name="Payen T."/>
            <person name="Noel B."/>
            <person name="Kuo A."/>
            <person name="Morin E."/>
            <person name="Chen J."/>
            <person name="Kohler A."/>
            <person name="Krizsan K."/>
            <person name="Balestrini R."/>
            <person name="Da Silva C."/>
            <person name="Montanini B."/>
            <person name="Hainaut M."/>
            <person name="Levati E."/>
            <person name="Barry K.W."/>
            <person name="Belfiori B."/>
            <person name="Cichocki N."/>
            <person name="Clum A."/>
            <person name="Dockter R.B."/>
            <person name="Fauchery L."/>
            <person name="Guy J."/>
            <person name="Iotti M."/>
            <person name="Le Tacon F."/>
            <person name="Lindquist E.A."/>
            <person name="Lipzen A."/>
            <person name="Malagnac F."/>
            <person name="Mello A."/>
            <person name="Molinier V."/>
            <person name="Miyauchi S."/>
            <person name="Poulain J."/>
            <person name="Riccioni C."/>
            <person name="Rubini A."/>
            <person name="Sitrit Y."/>
            <person name="Splivallo R."/>
            <person name="Traeger S."/>
            <person name="Wang M."/>
            <person name="Zifcakova L."/>
            <person name="Wipf D."/>
            <person name="Zambonelli A."/>
            <person name="Paolocci F."/>
            <person name="Nowrousian M."/>
            <person name="Ottonello S."/>
            <person name="Baldrian P."/>
            <person name="Spatafora J.W."/>
            <person name="Henrissat B."/>
            <person name="Nagy L.G."/>
            <person name="Aury J.M."/>
            <person name="Wincker P."/>
            <person name="Grigoriev I.V."/>
            <person name="Bonfante P."/>
            <person name="Martin F.M."/>
        </authorList>
    </citation>
    <scope>NUCLEOTIDE SEQUENCE [LARGE SCALE GENOMIC DNA]</scope>
    <source>
        <strain evidence="1 2">CCBAS932</strain>
    </source>
</reference>
<protein>
    <recommendedName>
        <fullName evidence="3">Alpha/beta-hydrolase</fullName>
    </recommendedName>
</protein>
<evidence type="ECO:0000313" key="2">
    <source>
        <dbReference type="Proteomes" id="UP000277580"/>
    </source>
</evidence>
<evidence type="ECO:0008006" key="3">
    <source>
        <dbReference type="Google" id="ProtNLM"/>
    </source>
</evidence>
<accession>A0A3N4KT02</accession>
<dbReference type="InParanoid" id="A0A3N4KT02"/>
<keyword evidence="2" id="KW-1185">Reference proteome</keyword>
<sequence>MTARIYHPEASSSLNGKILYLPTTISNSFFPSHDSIISTLSKITSSTIIYPVPPDTPEPFPQSIHNLLRIYDATTDKAPTAIVTSGIAATTATAMAMTEPNIKGIGIWSGIFDLTKSSATSTRWNRPLEHWEHLPTNALPPVPESTNSLAITRDEFKALRRHYYPNPETWLDPFASPLAFFMGSNVIFSRMNLTEIMGEDIRQKMAGMVSYSENDWEAEVYIYPRIDLMLRTWNSFPPASRRGDFPKIRIVVPEKEEGAEENGNDVAFAQAEKFGKIARKGLASWLKPRLRSTTNSPGISASTPTLDAELDEETEAKSEAEMIVQVDTLSKEDTGVEEVSLMARWIRWVLEGPSASG</sequence>
<dbReference type="AlphaFoldDB" id="A0A3N4KT02"/>
<dbReference type="SUPFAM" id="SSF53474">
    <property type="entry name" value="alpha/beta-Hydrolases"/>
    <property type="match status" value="1"/>
</dbReference>
<dbReference type="OrthoDB" id="10377348at2759"/>
<dbReference type="InterPro" id="IPR029058">
    <property type="entry name" value="AB_hydrolase_fold"/>
</dbReference>
<gene>
    <name evidence="1" type="ORF">P167DRAFT_585600</name>
</gene>
<dbReference type="EMBL" id="ML119122">
    <property type="protein sequence ID" value="RPB13646.1"/>
    <property type="molecule type" value="Genomic_DNA"/>
</dbReference>